<dbReference type="PANTHER" id="PTHR47894:SF1">
    <property type="entry name" value="HTH-TYPE TRANSCRIPTIONAL REGULATOR VQSM"/>
    <property type="match status" value="1"/>
</dbReference>
<sequence length="350" mass="39493">MRKPGRSRGIPMASFFIPKVLAHVRAMGGRTEELERQFDIPAGLPASQMYTASPRTTRDCADAAERVIDDPFLGLHLAIAQKRGSFGILDFAVRSAPTVGAAIQRLAKYQRLINNLSSVEAEVRNGELLVSHRFGGDPLGTGRHGHELMMAAMLKTVRDLTSEPIIPKLAKFAHARSSNTLELKEFFGIDRLEFDRGVNMLVFPAETIDMPIVTADVELLEFLDRLAERHLQSSAPTLFRMDPGERNCSASVRNYIVDTLRRGEAPSIEHAAEFHRMSVRTLQRRLDETGTDFHELVDWARRELSLAYLDDACVRTGEVAKRLGYADVRSFIRAFRRWMGRTPAQHRKRR</sequence>
<reference evidence="5" key="1">
    <citation type="submission" date="2021-12" db="EMBL/GenBank/DDBJ databases">
        <title>Discovery of the Pendulisporaceae a myxobacterial family with distinct sporulation behavior and unique specialized metabolism.</title>
        <authorList>
            <person name="Garcia R."/>
            <person name="Popoff A."/>
            <person name="Bader C.D."/>
            <person name="Loehr J."/>
            <person name="Walesch S."/>
            <person name="Walt C."/>
            <person name="Boldt J."/>
            <person name="Bunk B."/>
            <person name="Haeckl F.J.F.P.J."/>
            <person name="Gunesch A.P."/>
            <person name="Birkelbach J."/>
            <person name="Nuebel U."/>
            <person name="Pietschmann T."/>
            <person name="Bach T."/>
            <person name="Mueller R."/>
        </authorList>
    </citation>
    <scope>NUCLEOTIDE SEQUENCE</scope>
    <source>
        <strain evidence="5">MSr11367</strain>
    </source>
</reference>
<dbReference type="PROSITE" id="PS01124">
    <property type="entry name" value="HTH_ARAC_FAMILY_2"/>
    <property type="match status" value="1"/>
</dbReference>
<feature type="domain" description="HTH araC/xylS-type" evidence="4">
    <location>
        <begin position="250"/>
        <end position="349"/>
    </location>
</feature>
<protein>
    <submittedName>
        <fullName evidence="5">AraC family transcriptional regulator</fullName>
    </submittedName>
</protein>
<keyword evidence="2" id="KW-0238">DNA-binding</keyword>
<evidence type="ECO:0000256" key="2">
    <source>
        <dbReference type="ARBA" id="ARBA00023125"/>
    </source>
</evidence>
<organism evidence="5 6">
    <name type="scientific">Pendulispora rubella</name>
    <dbReference type="NCBI Taxonomy" id="2741070"/>
    <lineage>
        <taxon>Bacteria</taxon>
        <taxon>Pseudomonadati</taxon>
        <taxon>Myxococcota</taxon>
        <taxon>Myxococcia</taxon>
        <taxon>Myxococcales</taxon>
        <taxon>Sorangiineae</taxon>
        <taxon>Pendulisporaceae</taxon>
        <taxon>Pendulispora</taxon>
    </lineage>
</organism>
<dbReference type="InterPro" id="IPR009057">
    <property type="entry name" value="Homeodomain-like_sf"/>
</dbReference>
<dbReference type="InterPro" id="IPR018060">
    <property type="entry name" value="HTH_AraC"/>
</dbReference>
<proteinExistence type="predicted"/>
<keyword evidence="1" id="KW-0805">Transcription regulation</keyword>
<gene>
    <name evidence="5" type="ORF">LVJ94_06970</name>
</gene>
<dbReference type="Pfam" id="PF12833">
    <property type="entry name" value="HTH_18"/>
    <property type="match status" value="1"/>
</dbReference>
<dbReference type="Gene3D" id="1.10.10.60">
    <property type="entry name" value="Homeodomain-like"/>
    <property type="match status" value="1"/>
</dbReference>
<evidence type="ECO:0000256" key="3">
    <source>
        <dbReference type="ARBA" id="ARBA00023163"/>
    </source>
</evidence>
<dbReference type="RefSeq" id="WP_394836635.1">
    <property type="nucleotide sequence ID" value="NZ_CP089929.1"/>
</dbReference>
<dbReference type="Proteomes" id="UP001374803">
    <property type="component" value="Chromosome"/>
</dbReference>
<evidence type="ECO:0000256" key="1">
    <source>
        <dbReference type="ARBA" id="ARBA00023015"/>
    </source>
</evidence>
<evidence type="ECO:0000313" key="6">
    <source>
        <dbReference type="Proteomes" id="UP001374803"/>
    </source>
</evidence>
<name>A0ABZ2LCS0_9BACT</name>
<evidence type="ECO:0000259" key="4">
    <source>
        <dbReference type="PROSITE" id="PS01124"/>
    </source>
</evidence>
<accession>A0ABZ2LCS0</accession>
<dbReference type="PANTHER" id="PTHR47894">
    <property type="entry name" value="HTH-TYPE TRANSCRIPTIONAL REGULATOR GADX"/>
    <property type="match status" value="1"/>
</dbReference>
<dbReference type="InterPro" id="IPR032687">
    <property type="entry name" value="AraC-type_N"/>
</dbReference>
<evidence type="ECO:0000313" key="5">
    <source>
        <dbReference type="EMBL" id="WXB06975.1"/>
    </source>
</evidence>
<keyword evidence="6" id="KW-1185">Reference proteome</keyword>
<keyword evidence="3" id="KW-0804">Transcription</keyword>
<dbReference type="SUPFAM" id="SSF46689">
    <property type="entry name" value="Homeodomain-like"/>
    <property type="match status" value="1"/>
</dbReference>
<dbReference type="EMBL" id="CP089983">
    <property type="protein sequence ID" value="WXB06975.1"/>
    <property type="molecule type" value="Genomic_DNA"/>
</dbReference>
<dbReference type="Pfam" id="PF12625">
    <property type="entry name" value="Arabinose_bd"/>
    <property type="match status" value="1"/>
</dbReference>
<dbReference type="SMART" id="SM00342">
    <property type="entry name" value="HTH_ARAC"/>
    <property type="match status" value="1"/>
</dbReference>